<evidence type="ECO:0000259" key="4">
    <source>
        <dbReference type="Pfam" id="PF07992"/>
    </source>
</evidence>
<dbReference type="Proteomes" id="UP000243820">
    <property type="component" value="Unassembled WGS sequence"/>
</dbReference>
<reference evidence="5 6" key="1">
    <citation type="journal article" date="2017" name="BMC Genomics">
        <title>Genomic analysis of methanogenic archaea reveals a shift towards energy conservation.</title>
        <authorList>
            <person name="Gilmore S.P."/>
            <person name="Henske J.K."/>
            <person name="Sexton J.A."/>
            <person name="Solomon K.V."/>
            <person name="Seppala S."/>
            <person name="Yoo J.I."/>
            <person name="Huyett L.M."/>
            <person name="Pressman A."/>
            <person name="Cogan J.Z."/>
            <person name="Kivenson V."/>
            <person name="Peng X."/>
            <person name="Tan Y."/>
            <person name="Valentine D.L."/>
            <person name="O'Malley M.A."/>
        </authorList>
    </citation>
    <scope>NUCLEOTIDE SEQUENCE [LARGE SCALE GENOMIC DNA]</scope>
    <source>
        <strain evidence="5 6">XII</strain>
    </source>
</reference>
<comment type="caution">
    <text evidence="5">The sequence shown here is derived from an EMBL/GenBank/DDBJ whole genome shotgun (WGS) entry which is preliminary data.</text>
</comment>
<evidence type="ECO:0008006" key="7">
    <source>
        <dbReference type="Google" id="ProtNLM"/>
    </source>
</evidence>
<dbReference type="RefSeq" id="WP_095641826.1">
    <property type="nucleotide sequence ID" value="NZ_LMVO01000004.1"/>
</dbReference>
<name>A0AAX0Q951_9EURY</name>
<evidence type="ECO:0000313" key="6">
    <source>
        <dbReference type="Proteomes" id="UP000243820"/>
    </source>
</evidence>
<keyword evidence="1" id="KW-0285">Flavoprotein</keyword>
<keyword evidence="2" id="KW-0274">FAD</keyword>
<keyword evidence="6" id="KW-1185">Reference proteome</keyword>
<dbReference type="Pfam" id="PF02852">
    <property type="entry name" value="Pyr_redox_dim"/>
    <property type="match status" value="1"/>
</dbReference>
<dbReference type="InterPro" id="IPR036188">
    <property type="entry name" value="FAD/NAD-bd_sf"/>
</dbReference>
<evidence type="ECO:0000256" key="1">
    <source>
        <dbReference type="ARBA" id="ARBA00022630"/>
    </source>
</evidence>
<accession>A0AAX0Q951</accession>
<dbReference type="GO" id="GO:0050660">
    <property type="term" value="F:flavin adenine dinucleotide binding"/>
    <property type="evidence" value="ECO:0007669"/>
    <property type="project" value="TreeGrafter"/>
</dbReference>
<dbReference type="PRINTS" id="PR00411">
    <property type="entry name" value="PNDRDTASEI"/>
</dbReference>
<dbReference type="InterPro" id="IPR004099">
    <property type="entry name" value="Pyr_nucl-diS_OxRdtase_dimer"/>
</dbReference>
<feature type="domain" description="FAD/NAD(P)-binding" evidence="4">
    <location>
        <begin position="4"/>
        <end position="265"/>
    </location>
</feature>
<protein>
    <recommendedName>
        <fullName evidence="7">Pyridine nucleotide-disulfide oxidoreductase</fullName>
    </recommendedName>
</protein>
<dbReference type="PANTHER" id="PTHR43014:SF4">
    <property type="entry name" value="PYRIDINE NUCLEOTIDE-DISULFIDE OXIDOREDUCTASE RCLA-RELATED"/>
    <property type="match status" value="1"/>
</dbReference>
<dbReference type="PANTHER" id="PTHR43014">
    <property type="entry name" value="MERCURIC REDUCTASE"/>
    <property type="match status" value="1"/>
</dbReference>
<evidence type="ECO:0000259" key="3">
    <source>
        <dbReference type="Pfam" id="PF02852"/>
    </source>
</evidence>
<feature type="domain" description="Pyridine nucleotide-disulphide oxidoreductase dimerisation" evidence="3">
    <location>
        <begin position="279"/>
        <end position="385"/>
    </location>
</feature>
<dbReference type="InterPro" id="IPR023753">
    <property type="entry name" value="FAD/NAD-binding_dom"/>
</dbReference>
<dbReference type="GO" id="GO:0003955">
    <property type="term" value="F:NAD(P)H dehydrogenase (quinone) activity"/>
    <property type="evidence" value="ECO:0007669"/>
    <property type="project" value="TreeGrafter"/>
</dbReference>
<dbReference type="PRINTS" id="PR00368">
    <property type="entry name" value="FADPNR"/>
</dbReference>
<dbReference type="SUPFAM" id="SSF55424">
    <property type="entry name" value="FAD/NAD-linked reductases, dimerisation (C-terminal) domain"/>
    <property type="match status" value="1"/>
</dbReference>
<gene>
    <name evidence="5" type="ORF">ASJ83_05405</name>
</gene>
<dbReference type="InterPro" id="IPR016156">
    <property type="entry name" value="FAD/NAD-linked_Rdtase_dimer_sf"/>
</dbReference>
<dbReference type="AlphaFoldDB" id="A0AAX0Q951"/>
<sequence length="389" mass="42048">MQTFDLILIGVGTTGKTLAKRYAAAGKSVAVIEKSADIQDGISADQADIVSHFLGHKSDFVMLHPGLSFDEKDIWYRRAIQEKRRFQAARAKEDLDELEKLDNVSVFRGSGSVIFENEVRILSSKETSVISGSKIVSAFVHRSPFPEISGLDTCPTAYTREKLMDLEDLPRRLVILGGGRAGLETASIYAGFGSAVTVLEEHMTVLAEEDEDISAEIKKVLEERGVTFKSGSCVEKIAIEKGSSLISFTSDGQKQEISADAILLCSSGDHAANDDPRTPSGMCISPPFSRIGQTEREARAAGCSVLIAKLAVSRISKAKVTGQTAGMMKTVIDADTKKILGAGLFCAGSDELISIIQLAMDQDTDYTVLRDQVFPHLTIAEAFNELFSV</sequence>
<evidence type="ECO:0000256" key="2">
    <source>
        <dbReference type="ARBA" id="ARBA00022827"/>
    </source>
</evidence>
<organism evidence="5 6">
    <name type="scientific">Methanocorpusculum parvum</name>
    <dbReference type="NCBI Taxonomy" id="2193"/>
    <lineage>
        <taxon>Archaea</taxon>
        <taxon>Methanobacteriati</taxon>
        <taxon>Methanobacteriota</taxon>
        <taxon>Stenosarchaea group</taxon>
        <taxon>Methanomicrobia</taxon>
        <taxon>Methanomicrobiales</taxon>
        <taxon>Methanocorpusculaceae</taxon>
        <taxon>Methanocorpusculum</taxon>
    </lineage>
</organism>
<dbReference type="Pfam" id="PF07992">
    <property type="entry name" value="Pyr_redox_2"/>
    <property type="match status" value="1"/>
</dbReference>
<dbReference type="Gene3D" id="3.50.50.60">
    <property type="entry name" value="FAD/NAD(P)-binding domain"/>
    <property type="match status" value="2"/>
</dbReference>
<dbReference type="SUPFAM" id="SSF51905">
    <property type="entry name" value="FAD/NAD(P)-binding domain"/>
    <property type="match status" value="1"/>
</dbReference>
<dbReference type="EMBL" id="LMVO01000004">
    <property type="protein sequence ID" value="PAV09913.1"/>
    <property type="molecule type" value="Genomic_DNA"/>
</dbReference>
<evidence type="ECO:0000313" key="5">
    <source>
        <dbReference type="EMBL" id="PAV09913.1"/>
    </source>
</evidence>
<dbReference type="Gene3D" id="3.30.390.30">
    <property type="match status" value="1"/>
</dbReference>
<proteinExistence type="predicted"/>